<evidence type="ECO:0000256" key="9">
    <source>
        <dbReference type="ARBA" id="ARBA00022832"/>
    </source>
</evidence>
<evidence type="ECO:0000256" key="16">
    <source>
        <dbReference type="ARBA" id="ARBA00023931"/>
    </source>
</evidence>
<keyword evidence="14" id="KW-0413">Isomerase</keyword>
<keyword evidence="9" id="KW-0276">Fatty acid metabolism</keyword>
<comment type="pathway">
    <text evidence="1">Lipid metabolism; prostaglandin biosynthesis.</text>
</comment>
<evidence type="ECO:0000259" key="19">
    <source>
        <dbReference type="PROSITE" id="PS50404"/>
    </source>
</evidence>
<dbReference type="GO" id="GO:0012505">
    <property type="term" value="C:endomembrane system"/>
    <property type="evidence" value="ECO:0007669"/>
    <property type="project" value="UniProtKB-SubCell"/>
</dbReference>
<evidence type="ECO:0000256" key="12">
    <source>
        <dbReference type="ARBA" id="ARBA00023136"/>
    </source>
</evidence>
<evidence type="ECO:0000256" key="4">
    <source>
        <dbReference type="ARBA" id="ARBA00019474"/>
    </source>
</evidence>
<keyword evidence="6" id="KW-0444">Lipid biosynthesis</keyword>
<keyword evidence="5" id="KW-0644">Prostaglandin metabolism</keyword>
<comment type="subcellular location">
    <subcellularLocation>
        <location evidence="18">Endomembrane system</location>
        <topology evidence="18">Single-pass membrane protein</topology>
    </subcellularLocation>
</comment>
<dbReference type="EMBL" id="JAGYWB010000013">
    <property type="protein sequence ID" value="KAI0500918.1"/>
    <property type="molecule type" value="Genomic_DNA"/>
</dbReference>
<evidence type="ECO:0000256" key="15">
    <source>
        <dbReference type="ARBA" id="ARBA00023930"/>
    </source>
</evidence>
<organism evidence="20 21">
    <name type="scientific">Dendrobium nobile</name>
    <name type="common">Orchid</name>
    <dbReference type="NCBI Taxonomy" id="94219"/>
    <lineage>
        <taxon>Eukaryota</taxon>
        <taxon>Viridiplantae</taxon>
        <taxon>Streptophyta</taxon>
        <taxon>Embryophyta</taxon>
        <taxon>Tracheophyta</taxon>
        <taxon>Spermatophyta</taxon>
        <taxon>Magnoliopsida</taxon>
        <taxon>Liliopsida</taxon>
        <taxon>Asparagales</taxon>
        <taxon>Orchidaceae</taxon>
        <taxon>Epidendroideae</taxon>
        <taxon>Malaxideae</taxon>
        <taxon>Dendrobiinae</taxon>
        <taxon>Dendrobium</taxon>
    </lineage>
</organism>
<dbReference type="InterPro" id="IPR011767">
    <property type="entry name" value="GLR_AS"/>
</dbReference>
<dbReference type="SFLD" id="SFLDG01182">
    <property type="entry name" value="Prostaglandin_E_synthase_like"/>
    <property type="match status" value="1"/>
</dbReference>
<dbReference type="SUPFAM" id="SSF47616">
    <property type="entry name" value="GST C-terminal domain-like"/>
    <property type="match status" value="1"/>
</dbReference>
<proteinExistence type="inferred from homology"/>
<evidence type="ECO:0000256" key="6">
    <source>
        <dbReference type="ARBA" id="ARBA00022516"/>
    </source>
</evidence>
<keyword evidence="11" id="KW-0443">Lipid metabolism</keyword>
<evidence type="ECO:0000256" key="3">
    <source>
        <dbReference type="ARBA" id="ARBA00012203"/>
    </source>
</evidence>
<reference evidence="20" key="1">
    <citation type="journal article" date="2022" name="Front. Genet.">
        <title>Chromosome-Scale Assembly of the Dendrobium nobile Genome Provides Insights Into the Molecular Mechanism of the Biosynthesis of the Medicinal Active Ingredient of Dendrobium.</title>
        <authorList>
            <person name="Xu Q."/>
            <person name="Niu S.-C."/>
            <person name="Li K.-L."/>
            <person name="Zheng P.-J."/>
            <person name="Zhang X.-J."/>
            <person name="Jia Y."/>
            <person name="Liu Y."/>
            <person name="Niu Y.-X."/>
            <person name="Yu L.-H."/>
            <person name="Chen D.-F."/>
            <person name="Zhang G.-Q."/>
        </authorList>
    </citation>
    <scope>NUCLEOTIDE SEQUENCE</scope>
    <source>
        <tissue evidence="20">Leaf</tissue>
    </source>
</reference>
<keyword evidence="10" id="KW-1133">Transmembrane helix</keyword>
<keyword evidence="12" id="KW-0472">Membrane</keyword>
<dbReference type="Gene3D" id="3.40.30.10">
    <property type="entry name" value="Glutaredoxin"/>
    <property type="match status" value="1"/>
</dbReference>
<gene>
    <name evidence="20" type="ORF">KFK09_019136</name>
</gene>
<dbReference type="GO" id="GO:0050220">
    <property type="term" value="F:prostaglandin-E synthase activity"/>
    <property type="evidence" value="ECO:0007669"/>
    <property type="project" value="UniProtKB-EC"/>
</dbReference>
<comment type="similarity">
    <text evidence="2">Belongs to the GST superfamily.</text>
</comment>
<dbReference type="SUPFAM" id="SSF52833">
    <property type="entry name" value="Thioredoxin-like"/>
    <property type="match status" value="1"/>
</dbReference>
<evidence type="ECO:0000256" key="17">
    <source>
        <dbReference type="ARBA" id="ARBA00031041"/>
    </source>
</evidence>
<evidence type="ECO:0000256" key="10">
    <source>
        <dbReference type="ARBA" id="ARBA00022989"/>
    </source>
</evidence>
<keyword evidence="7" id="KW-0643">Prostaglandin biosynthesis</keyword>
<dbReference type="PANTHER" id="PTHR12782">
    <property type="entry name" value="MICROSOMAL PROSTAGLANDIN E SYNTHASE-2"/>
    <property type="match status" value="1"/>
</dbReference>
<dbReference type="InterPro" id="IPR036249">
    <property type="entry name" value="Thioredoxin-like_sf"/>
</dbReference>
<evidence type="ECO:0000256" key="13">
    <source>
        <dbReference type="ARBA" id="ARBA00023160"/>
    </source>
</evidence>
<dbReference type="PROSITE" id="PS50404">
    <property type="entry name" value="GST_NTER"/>
    <property type="match status" value="1"/>
</dbReference>
<dbReference type="Gene3D" id="1.20.1050.10">
    <property type="match status" value="1"/>
</dbReference>
<keyword evidence="8" id="KW-0812">Transmembrane</keyword>
<dbReference type="InterPro" id="IPR040079">
    <property type="entry name" value="Glutathione_S-Trfase"/>
</dbReference>
<dbReference type="AlphaFoldDB" id="A0A8T3AY74"/>
<dbReference type="PANTHER" id="PTHR12782:SF5">
    <property type="entry name" value="PROSTAGLANDIN E SYNTHASE 2"/>
    <property type="match status" value="1"/>
</dbReference>
<dbReference type="Pfam" id="PF13417">
    <property type="entry name" value="GST_N_3"/>
    <property type="match status" value="1"/>
</dbReference>
<evidence type="ECO:0000256" key="18">
    <source>
        <dbReference type="ARBA" id="ARBA00037847"/>
    </source>
</evidence>
<name>A0A8T3AY74_DENNO</name>
<feature type="domain" description="GST N-terminal" evidence="19">
    <location>
        <begin position="99"/>
        <end position="175"/>
    </location>
</feature>
<evidence type="ECO:0000313" key="21">
    <source>
        <dbReference type="Proteomes" id="UP000829196"/>
    </source>
</evidence>
<evidence type="ECO:0000256" key="11">
    <source>
        <dbReference type="ARBA" id="ARBA00023098"/>
    </source>
</evidence>
<sequence>MLRAQNLYYHFPVPRNIFSPCSAAAATLGRRNCIGTAFNCCSAKPEMRQLWFPPLFPFVLPSITTKSGLAGLAGAVSFSLALSSVVEAKEPVSLEFLPKDVVLYQYEACPFCNKVKAFLDYHDIPYKVVEVNPFGKKEIKWSDYKKVPILVVDGEQLVESSDIIDKLNQRIHPEKTILDEEESKWRRWVDEHLVHVLSPNIYRTISEALESFSYITSHGNFSFHERLTAKYAGAAVMYLVSKKLKKKYNITDERAALYEAAETWSKAIDGREFLGGSRPNLADLSVFGVLRPIRYLKAGKDMVENTSIGEWYQRMEAAVGESSRLQALDVHKQYS</sequence>
<accession>A0A8T3AY74</accession>
<dbReference type="EC" id="5.3.99.3" evidence="3"/>
<dbReference type="InterPro" id="IPR034335">
    <property type="entry name" value="PGES2_C"/>
</dbReference>
<comment type="catalytic activity">
    <reaction evidence="16">
        <text>prostaglandin H2 = prostaglandin E2</text>
        <dbReference type="Rhea" id="RHEA:12893"/>
        <dbReference type="ChEBI" id="CHEBI:57405"/>
        <dbReference type="ChEBI" id="CHEBI:606564"/>
        <dbReference type="EC" id="5.3.99.3"/>
    </reaction>
    <physiologicalReaction direction="left-to-right" evidence="16">
        <dbReference type="Rhea" id="RHEA:12894"/>
    </physiologicalReaction>
</comment>
<evidence type="ECO:0000256" key="2">
    <source>
        <dbReference type="ARBA" id="ARBA00007409"/>
    </source>
</evidence>
<dbReference type="GO" id="GO:0006633">
    <property type="term" value="P:fatty acid biosynthetic process"/>
    <property type="evidence" value="ECO:0007669"/>
    <property type="project" value="UniProtKB-KW"/>
</dbReference>
<evidence type="ECO:0000256" key="14">
    <source>
        <dbReference type="ARBA" id="ARBA00023235"/>
    </source>
</evidence>
<dbReference type="OrthoDB" id="423541at2759"/>
<dbReference type="GO" id="GO:0005739">
    <property type="term" value="C:mitochondrion"/>
    <property type="evidence" value="ECO:0007669"/>
    <property type="project" value="TreeGrafter"/>
</dbReference>
<evidence type="ECO:0000256" key="7">
    <source>
        <dbReference type="ARBA" id="ARBA00022585"/>
    </source>
</evidence>
<dbReference type="PROSITE" id="PS51354">
    <property type="entry name" value="GLUTAREDOXIN_2"/>
    <property type="match status" value="1"/>
</dbReference>
<keyword evidence="21" id="KW-1185">Reference proteome</keyword>
<dbReference type="SMR" id="A0A8T3AY74"/>
<dbReference type="CDD" id="cd03197">
    <property type="entry name" value="GST_C_mPGES2"/>
    <property type="match status" value="1"/>
</dbReference>
<evidence type="ECO:0000256" key="5">
    <source>
        <dbReference type="ARBA" id="ARBA00022501"/>
    </source>
</evidence>
<evidence type="ECO:0000256" key="8">
    <source>
        <dbReference type="ARBA" id="ARBA00022692"/>
    </source>
</evidence>
<dbReference type="SFLD" id="SFLDS00019">
    <property type="entry name" value="Glutathione_Transferase_(cytos"/>
    <property type="match status" value="1"/>
</dbReference>
<dbReference type="Proteomes" id="UP000829196">
    <property type="component" value="Unassembled WGS sequence"/>
</dbReference>
<dbReference type="InterPro" id="IPR036282">
    <property type="entry name" value="Glutathione-S-Trfase_C_sf"/>
</dbReference>
<dbReference type="InterPro" id="IPR034334">
    <property type="entry name" value="PGES2"/>
</dbReference>
<protein>
    <recommendedName>
        <fullName evidence="4">Prostaglandin E synthase 2</fullName>
        <ecNumber evidence="3">5.3.99.3</ecNumber>
    </recommendedName>
    <alternativeName>
        <fullName evidence="17">Microsomal prostaglandin E synthase 2</fullName>
    </alternativeName>
</protein>
<dbReference type="PROSITE" id="PS00195">
    <property type="entry name" value="GLUTAREDOXIN_1"/>
    <property type="match status" value="1"/>
</dbReference>
<keyword evidence="13" id="KW-0275">Fatty acid biosynthesis</keyword>
<comment type="catalytic activity">
    <reaction evidence="15">
        <text>prostaglandin H2 = (12S)-hydroxy-(5Z,8E,10E)-heptadecatrienoate + malonaldehyde</text>
        <dbReference type="Rhea" id="RHEA:48644"/>
        <dbReference type="ChEBI" id="CHEBI:57405"/>
        <dbReference type="ChEBI" id="CHEBI:90694"/>
        <dbReference type="ChEBI" id="CHEBI:566274"/>
    </reaction>
    <physiologicalReaction direction="left-to-right" evidence="15">
        <dbReference type="Rhea" id="RHEA:48645"/>
    </physiologicalReaction>
</comment>
<evidence type="ECO:0000256" key="1">
    <source>
        <dbReference type="ARBA" id="ARBA00004702"/>
    </source>
</evidence>
<comment type="caution">
    <text evidence="20">The sequence shown here is derived from an EMBL/GenBank/DDBJ whole genome shotgun (WGS) entry which is preliminary data.</text>
</comment>
<evidence type="ECO:0000313" key="20">
    <source>
        <dbReference type="EMBL" id="KAI0500918.1"/>
    </source>
</evidence>
<dbReference type="InterPro" id="IPR004045">
    <property type="entry name" value="Glutathione_S-Trfase_N"/>
</dbReference>
<dbReference type="SFLD" id="SFLDG01203">
    <property type="entry name" value="Prostaglandin_E_synthase_like1"/>
    <property type="match status" value="1"/>
</dbReference>